<protein>
    <submittedName>
        <fullName evidence="1">Uncharacterized protein</fullName>
    </submittedName>
</protein>
<sequence>LYYDVTTNNQGSFGEFIHSRMDLRPKKEYFAAKKLLDELYTDTGITHARNDNGQYILGRITASMMRSTFPWIRLVLLVGIGGSVKTKDHDVRLGDIVLGTKIIHYRFGKERQDGFQYTGDSINPPPPPPRENSCGFSHLLKKNVRDGLSLEKEIEDAKKRFDVYRRADSARPNKDRLYARGYLHEDGCDCSIHAASSSPYLIRRRLQVPFQRVVLHQGIIASAD</sequence>
<feature type="non-terminal residue" evidence="1">
    <location>
        <position position="1"/>
    </location>
</feature>
<proteinExistence type="predicted"/>
<evidence type="ECO:0000313" key="2">
    <source>
        <dbReference type="Proteomes" id="UP000836387"/>
    </source>
</evidence>
<keyword evidence="2" id="KW-1185">Reference proteome</keyword>
<name>A0ACA9UJP7_BIOOC</name>
<reference evidence="1" key="1">
    <citation type="submission" date="2020-04" db="EMBL/GenBank/DDBJ databases">
        <authorList>
            <person name="Broberg M."/>
        </authorList>
    </citation>
    <scope>NUCLEOTIDE SEQUENCE</scope>
</reference>
<comment type="caution">
    <text evidence="1">The sequence shown here is derived from an EMBL/GenBank/DDBJ whole genome shotgun (WGS) entry which is preliminary data.</text>
</comment>
<accession>A0ACA9UJP7</accession>
<gene>
    <name evidence="1" type="ORF">CRV2_00017497</name>
</gene>
<organism evidence="1 2">
    <name type="scientific">Clonostachys rosea f. rosea IK726</name>
    <dbReference type="NCBI Taxonomy" id="1349383"/>
    <lineage>
        <taxon>Eukaryota</taxon>
        <taxon>Fungi</taxon>
        <taxon>Dikarya</taxon>
        <taxon>Ascomycota</taxon>
        <taxon>Pezizomycotina</taxon>
        <taxon>Sordariomycetes</taxon>
        <taxon>Hypocreomycetidae</taxon>
        <taxon>Hypocreales</taxon>
        <taxon>Bionectriaceae</taxon>
        <taxon>Clonostachys</taxon>
    </lineage>
</organism>
<evidence type="ECO:0000313" key="1">
    <source>
        <dbReference type="EMBL" id="CAG9953292.1"/>
    </source>
</evidence>
<reference evidence="1" key="2">
    <citation type="submission" date="2021-10" db="EMBL/GenBank/DDBJ databases">
        <authorList>
            <person name="Piombo E."/>
        </authorList>
    </citation>
    <scope>NUCLEOTIDE SEQUENCE</scope>
</reference>
<dbReference type="Proteomes" id="UP000836387">
    <property type="component" value="Unassembled WGS sequence"/>
</dbReference>
<dbReference type="EMBL" id="CADEHS020000521">
    <property type="protein sequence ID" value="CAG9953292.1"/>
    <property type="molecule type" value="Genomic_DNA"/>
</dbReference>